<gene>
    <name evidence="1" type="ORF">K3G42_029915</name>
</gene>
<dbReference type="EMBL" id="CM037615">
    <property type="protein sequence ID" value="KAH8014544.1"/>
    <property type="molecule type" value="Genomic_DNA"/>
</dbReference>
<dbReference type="Proteomes" id="UP000827872">
    <property type="component" value="Linkage Group LG02"/>
</dbReference>
<protein>
    <submittedName>
        <fullName evidence="1">Uncharacterized protein</fullName>
    </submittedName>
</protein>
<comment type="caution">
    <text evidence="1">The sequence shown here is derived from an EMBL/GenBank/DDBJ whole genome shotgun (WGS) entry which is preliminary data.</text>
</comment>
<evidence type="ECO:0000313" key="2">
    <source>
        <dbReference type="Proteomes" id="UP000827872"/>
    </source>
</evidence>
<reference evidence="1" key="1">
    <citation type="submission" date="2021-08" db="EMBL/GenBank/DDBJ databases">
        <title>The first chromosome-level gecko genome reveals the dynamic sex chromosomes of Neotropical dwarf geckos (Sphaerodactylidae: Sphaerodactylus).</title>
        <authorList>
            <person name="Pinto B.J."/>
            <person name="Keating S.E."/>
            <person name="Gamble T."/>
        </authorList>
    </citation>
    <scope>NUCLEOTIDE SEQUENCE</scope>
    <source>
        <strain evidence="1">TG3544</strain>
    </source>
</reference>
<sequence length="71" mass="7719">MHERGSGWESFPLPLPRVSGCRNKPRARALSALAQQEKVALRTNSGSCSRDTELSKALESDSSSAYPSPEE</sequence>
<organism evidence="1 2">
    <name type="scientific">Sphaerodactylus townsendi</name>
    <dbReference type="NCBI Taxonomy" id="933632"/>
    <lineage>
        <taxon>Eukaryota</taxon>
        <taxon>Metazoa</taxon>
        <taxon>Chordata</taxon>
        <taxon>Craniata</taxon>
        <taxon>Vertebrata</taxon>
        <taxon>Euteleostomi</taxon>
        <taxon>Lepidosauria</taxon>
        <taxon>Squamata</taxon>
        <taxon>Bifurcata</taxon>
        <taxon>Gekkota</taxon>
        <taxon>Sphaerodactylidae</taxon>
        <taxon>Sphaerodactylus</taxon>
    </lineage>
</organism>
<accession>A0ACB8G4T3</accession>
<proteinExistence type="predicted"/>
<name>A0ACB8G4T3_9SAUR</name>
<keyword evidence="2" id="KW-1185">Reference proteome</keyword>
<evidence type="ECO:0000313" key="1">
    <source>
        <dbReference type="EMBL" id="KAH8014544.1"/>
    </source>
</evidence>